<evidence type="ECO:0000256" key="8">
    <source>
        <dbReference type="ARBA" id="ARBA00023170"/>
    </source>
</evidence>
<keyword evidence="4" id="KW-0812">Transmembrane</keyword>
<evidence type="ECO:0000313" key="10">
    <source>
        <dbReference type="EMBL" id="MED6165421.1"/>
    </source>
</evidence>
<dbReference type="PANTHER" id="PTHR48052:SF8">
    <property type="entry name" value="LRR RECEPTOR-LIKE SERINE_THREONINE-PROTEIN KINASE FLS2"/>
    <property type="match status" value="1"/>
</dbReference>
<proteinExistence type="inferred from homology"/>
<evidence type="ECO:0000313" key="11">
    <source>
        <dbReference type="Proteomes" id="UP001341840"/>
    </source>
</evidence>
<evidence type="ECO:0000256" key="7">
    <source>
        <dbReference type="ARBA" id="ARBA00023136"/>
    </source>
</evidence>
<keyword evidence="3" id="KW-1003">Cell membrane</keyword>
<evidence type="ECO:0000256" key="5">
    <source>
        <dbReference type="ARBA" id="ARBA00022729"/>
    </source>
</evidence>
<comment type="caution">
    <text evidence="10">The sequence shown here is derived from an EMBL/GenBank/DDBJ whole genome shotgun (WGS) entry which is preliminary data.</text>
</comment>
<keyword evidence="11" id="KW-1185">Reference proteome</keyword>
<keyword evidence="7" id="KW-0472">Membrane</keyword>
<comment type="subcellular location">
    <subcellularLocation>
        <location evidence="1">Cell membrane</location>
        <topology evidence="1">Single-pass type I membrane protein</topology>
    </subcellularLocation>
</comment>
<evidence type="ECO:0000256" key="1">
    <source>
        <dbReference type="ARBA" id="ARBA00004251"/>
    </source>
</evidence>
<organism evidence="10 11">
    <name type="scientific">Stylosanthes scabra</name>
    <dbReference type="NCBI Taxonomy" id="79078"/>
    <lineage>
        <taxon>Eukaryota</taxon>
        <taxon>Viridiplantae</taxon>
        <taxon>Streptophyta</taxon>
        <taxon>Embryophyta</taxon>
        <taxon>Tracheophyta</taxon>
        <taxon>Spermatophyta</taxon>
        <taxon>Magnoliopsida</taxon>
        <taxon>eudicotyledons</taxon>
        <taxon>Gunneridae</taxon>
        <taxon>Pentapetalae</taxon>
        <taxon>rosids</taxon>
        <taxon>fabids</taxon>
        <taxon>Fabales</taxon>
        <taxon>Fabaceae</taxon>
        <taxon>Papilionoideae</taxon>
        <taxon>50 kb inversion clade</taxon>
        <taxon>dalbergioids sensu lato</taxon>
        <taxon>Dalbergieae</taxon>
        <taxon>Pterocarpus clade</taxon>
        <taxon>Stylosanthes</taxon>
    </lineage>
</organism>
<evidence type="ECO:0000256" key="9">
    <source>
        <dbReference type="ARBA" id="ARBA00023180"/>
    </source>
</evidence>
<accession>A0ABU6UVR5</accession>
<keyword evidence="6" id="KW-1133">Transmembrane helix</keyword>
<evidence type="ECO:0008006" key="12">
    <source>
        <dbReference type="Google" id="ProtNLM"/>
    </source>
</evidence>
<dbReference type="SUPFAM" id="SSF52058">
    <property type="entry name" value="L domain-like"/>
    <property type="match status" value="1"/>
</dbReference>
<evidence type="ECO:0000256" key="3">
    <source>
        <dbReference type="ARBA" id="ARBA00022475"/>
    </source>
</evidence>
<comment type="similarity">
    <text evidence="2">Belongs to the RLP family.</text>
</comment>
<keyword evidence="5" id="KW-0732">Signal</keyword>
<evidence type="ECO:0000256" key="4">
    <source>
        <dbReference type="ARBA" id="ARBA00022692"/>
    </source>
</evidence>
<protein>
    <recommendedName>
        <fullName evidence="12">Non-specific serine/threonine protein kinase</fullName>
    </recommendedName>
</protein>
<dbReference type="InterPro" id="IPR032675">
    <property type="entry name" value="LRR_dom_sf"/>
</dbReference>
<dbReference type="Gene3D" id="3.80.10.10">
    <property type="entry name" value="Ribonuclease Inhibitor"/>
    <property type="match status" value="1"/>
</dbReference>
<evidence type="ECO:0000256" key="6">
    <source>
        <dbReference type="ARBA" id="ARBA00022989"/>
    </source>
</evidence>
<evidence type="ECO:0000256" key="2">
    <source>
        <dbReference type="ARBA" id="ARBA00009592"/>
    </source>
</evidence>
<reference evidence="10 11" key="1">
    <citation type="journal article" date="2023" name="Plants (Basel)">
        <title>Bridging the Gap: Combining Genomics and Transcriptomics Approaches to Understand Stylosanthes scabra, an Orphan Legume from the Brazilian Caatinga.</title>
        <authorList>
            <person name="Ferreira-Neto J.R.C."/>
            <person name="da Silva M.D."/>
            <person name="Binneck E."/>
            <person name="de Melo N.F."/>
            <person name="da Silva R.H."/>
            <person name="de Melo A.L.T.M."/>
            <person name="Pandolfi V."/>
            <person name="Bustamante F.O."/>
            <person name="Brasileiro-Vidal A.C."/>
            <person name="Benko-Iseppon A.M."/>
        </authorList>
    </citation>
    <scope>NUCLEOTIDE SEQUENCE [LARGE SCALE GENOMIC DNA]</scope>
    <source>
        <tissue evidence="10">Leaves</tissue>
    </source>
</reference>
<dbReference type="PANTHER" id="PTHR48052">
    <property type="entry name" value="UNNAMED PRODUCT"/>
    <property type="match status" value="1"/>
</dbReference>
<keyword evidence="8" id="KW-0675">Receptor</keyword>
<keyword evidence="9" id="KW-0325">Glycoprotein</keyword>
<dbReference type="EMBL" id="JASCZI010123475">
    <property type="protein sequence ID" value="MED6165421.1"/>
    <property type="molecule type" value="Genomic_DNA"/>
</dbReference>
<dbReference type="Pfam" id="PF00560">
    <property type="entry name" value="LRR_1"/>
    <property type="match status" value="2"/>
</dbReference>
<gene>
    <name evidence="10" type="ORF">PIB30_099356</name>
</gene>
<sequence>MVFSQLSQNQPTTMANLSNLLAPSVTWNTANHSKPILSSIPDDFITECGKIKDLKLLNFSGNNLSGSSPAFHGFAALEYLDMSFNVLESSIDIQFDRMISLKTLNLTHNNFTGHLLTKLGNSMVLE</sequence>
<name>A0ABU6UVR5_9FABA</name>
<dbReference type="Proteomes" id="UP001341840">
    <property type="component" value="Unassembled WGS sequence"/>
</dbReference>
<dbReference type="InterPro" id="IPR001611">
    <property type="entry name" value="Leu-rich_rpt"/>
</dbReference>